<dbReference type="Ensembl" id="ENSELUT00000087517.1">
    <property type="protein sequence ID" value="ENSELUP00000086602.1"/>
    <property type="gene ID" value="ENSELUG00000035610.1"/>
</dbReference>
<dbReference type="AlphaFoldDB" id="A0AAY5K5G3"/>
<protein>
    <recommendedName>
        <fullName evidence="1">Tc1-like transposase DDE domain-containing protein</fullName>
    </recommendedName>
</protein>
<evidence type="ECO:0000313" key="3">
    <source>
        <dbReference type="Proteomes" id="UP000265140"/>
    </source>
</evidence>
<dbReference type="Proteomes" id="UP000265140">
    <property type="component" value="Chromosome 20"/>
</dbReference>
<feature type="domain" description="Tc1-like transposase DDE" evidence="1">
    <location>
        <begin position="36"/>
        <end position="85"/>
    </location>
</feature>
<name>A0AAY5K5G3_ESOLU</name>
<reference evidence="2" key="2">
    <citation type="submission" date="2025-05" db="UniProtKB">
        <authorList>
            <consortium name="Ensembl"/>
        </authorList>
    </citation>
    <scope>IDENTIFICATION</scope>
</reference>
<keyword evidence="3" id="KW-1185">Reference proteome</keyword>
<organism evidence="2 3">
    <name type="scientific">Esox lucius</name>
    <name type="common">Northern pike</name>
    <dbReference type="NCBI Taxonomy" id="8010"/>
    <lineage>
        <taxon>Eukaryota</taxon>
        <taxon>Metazoa</taxon>
        <taxon>Chordata</taxon>
        <taxon>Craniata</taxon>
        <taxon>Vertebrata</taxon>
        <taxon>Euteleostomi</taxon>
        <taxon>Actinopterygii</taxon>
        <taxon>Neopterygii</taxon>
        <taxon>Teleostei</taxon>
        <taxon>Protacanthopterygii</taxon>
        <taxon>Esociformes</taxon>
        <taxon>Esocidae</taxon>
        <taxon>Esox</taxon>
    </lineage>
</organism>
<reference evidence="2 3" key="1">
    <citation type="submission" date="2020-02" db="EMBL/GenBank/DDBJ databases">
        <title>Esox lucius (northern pike) genome, fEsoLuc1, primary haplotype.</title>
        <authorList>
            <person name="Myers G."/>
            <person name="Karagic N."/>
            <person name="Meyer A."/>
            <person name="Pippel M."/>
            <person name="Reichard M."/>
            <person name="Winkler S."/>
            <person name="Tracey A."/>
            <person name="Sims Y."/>
            <person name="Howe K."/>
            <person name="Rhie A."/>
            <person name="Formenti G."/>
            <person name="Durbin R."/>
            <person name="Fedrigo O."/>
            <person name="Jarvis E.D."/>
        </authorList>
    </citation>
    <scope>NUCLEOTIDE SEQUENCE [LARGE SCALE GENOMIC DNA]</scope>
</reference>
<dbReference type="Ensembl" id="ENSELUT00000108182.1">
    <property type="protein sequence ID" value="ENSELUP00000083445.1"/>
    <property type="gene ID" value="ENSELUG00000035610.1"/>
</dbReference>
<sequence>MLNSIYRFWTWHGWQQQMLPSRQHLYQGGPFLFQKDNAKPHSAHITTAWLHSKRVWVLNWPACSPDLSPIENIWCIMNEKYNKRAAEIISSKNGNTFHFQNYINWSPQFSNGYRVWLKEEVMQHW</sequence>
<dbReference type="InterPro" id="IPR036397">
    <property type="entry name" value="RNaseH_sf"/>
</dbReference>
<proteinExistence type="predicted"/>
<dbReference type="Gene3D" id="3.30.420.10">
    <property type="entry name" value="Ribonuclease H-like superfamily/Ribonuclease H"/>
    <property type="match status" value="1"/>
</dbReference>
<dbReference type="GeneTree" id="ENSGT01150000286900"/>
<dbReference type="GO" id="GO:0003676">
    <property type="term" value="F:nucleic acid binding"/>
    <property type="evidence" value="ECO:0007669"/>
    <property type="project" value="InterPro"/>
</dbReference>
<evidence type="ECO:0000313" key="2">
    <source>
        <dbReference type="Ensembl" id="ENSELUP00000083445.1"/>
    </source>
</evidence>
<accession>A0AAY5K5G3</accession>
<dbReference type="Pfam" id="PF13358">
    <property type="entry name" value="DDE_3"/>
    <property type="match status" value="1"/>
</dbReference>
<evidence type="ECO:0000259" key="1">
    <source>
        <dbReference type="Pfam" id="PF13358"/>
    </source>
</evidence>
<dbReference type="InterPro" id="IPR038717">
    <property type="entry name" value="Tc1-like_DDE_dom"/>
</dbReference>